<dbReference type="AlphaFoldDB" id="A0A108U730"/>
<proteinExistence type="predicted"/>
<evidence type="ECO:0000313" key="1">
    <source>
        <dbReference type="EMBL" id="KWS03762.1"/>
    </source>
</evidence>
<accession>A0A108U730</accession>
<organism evidence="1 2">
    <name type="scientific">Lysobacter capsici AZ78</name>
    <dbReference type="NCBI Taxonomy" id="1444315"/>
    <lineage>
        <taxon>Bacteria</taxon>
        <taxon>Pseudomonadati</taxon>
        <taxon>Pseudomonadota</taxon>
        <taxon>Gammaproteobacteria</taxon>
        <taxon>Lysobacterales</taxon>
        <taxon>Lysobacteraceae</taxon>
        <taxon>Lysobacter</taxon>
    </lineage>
</organism>
<keyword evidence="2" id="KW-1185">Reference proteome</keyword>
<reference evidence="1 2" key="1">
    <citation type="journal article" date="2014" name="Genome Announc.">
        <title>Draft Genome Sequence of Lysobacter capsici AZ78, a Bacterium Antagonistic to Plant-Pathogenic Oomycetes.</title>
        <authorList>
            <person name="Puopolo G."/>
            <person name="Sonego P."/>
            <person name="Engelen K."/>
            <person name="Pertot I."/>
        </authorList>
    </citation>
    <scope>NUCLEOTIDE SEQUENCE [LARGE SCALE GENOMIC DNA]</scope>
    <source>
        <strain evidence="1 2">AZ78</strain>
    </source>
</reference>
<protein>
    <submittedName>
        <fullName evidence="1">Uncharacterized protein</fullName>
    </submittedName>
</protein>
<gene>
    <name evidence="1" type="ORF">AZ78_1311</name>
</gene>
<name>A0A108U730_9GAMM</name>
<sequence>MNNTLAAAIFVIAALYLAYKFIRRKPGTGTGPTNGEGVENPGTARCACGLWTAAECAERRACFAEKAE</sequence>
<dbReference type="EMBL" id="JAJA02000001">
    <property type="protein sequence ID" value="KWS03762.1"/>
    <property type="molecule type" value="Genomic_DNA"/>
</dbReference>
<evidence type="ECO:0000313" key="2">
    <source>
        <dbReference type="Proteomes" id="UP000023435"/>
    </source>
</evidence>
<dbReference type="RefSeq" id="WP_036109928.1">
    <property type="nucleotide sequence ID" value="NZ_JAJA02000001.1"/>
</dbReference>
<comment type="caution">
    <text evidence="1">The sequence shown here is derived from an EMBL/GenBank/DDBJ whole genome shotgun (WGS) entry which is preliminary data.</text>
</comment>
<dbReference type="Proteomes" id="UP000023435">
    <property type="component" value="Unassembled WGS sequence"/>
</dbReference>